<keyword evidence="2" id="KW-0413">Isomerase</keyword>
<dbReference type="Pfam" id="PF02567">
    <property type="entry name" value="PhzC-PhzF"/>
    <property type="match status" value="1"/>
</dbReference>
<proteinExistence type="inferred from homology"/>
<dbReference type="PANTHER" id="PTHR13774:SF17">
    <property type="entry name" value="PHENAZINE BIOSYNTHESIS-LIKE DOMAIN-CONTAINING PROTEIN"/>
    <property type="match status" value="1"/>
</dbReference>
<dbReference type="RefSeq" id="WP_244862031.1">
    <property type="nucleotide sequence ID" value="NZ_BORJ01000004.1"/>
</dbReference>
<dbReference type="Proteomes" id="UP000680670">
    <property type="component" value="Unassembled WGS sequence"/>
</dbReference>
<dbReference type="PANTHER" id="PTHR13774">
    <property type="entry name" value="PHENAZINE BIOSYNTHESIS PROTEIN"/>
    <property type="match status" value="1"/>
</dbReference>
<evidence type="ECO:0000256" key="1">
    <source>
        <dbReference type="ARBA" id="ARBA00008270"/>
    </source>
</evidence>
<comment type="caution">
    <text evidence="3">The sequence shown here is derived from an EMBL/GenBank/DDBJ whole genome shotgun (WGS) entry which is preliminary data.</text>
</comment>
<dbReference type="InterPro" id="IPR003719">
    <property type="entry name" value="Phenazine_PhzF-like"/>
</dbReference>
<dbReference type="Gene3D" id="3.10.310.10">
    <property type="entry name" value="Diaminopimelate Epimerase, Chain A, domain 1"/>
    <property type="match status" value="1"/>
</dbReference>
<protein>
    <submittedName>
        <fullName evidence="3">Uncharacterized protein</fullName>
    </submittedName>
</protein>
<dbReference type="EMBL" id="BORJ01000004">
    <property type="protein sequence ID" value="GIN95926.1"/>
    <property type="molecule type" value="Genomic_DNA"/>
</dbReference>
<gene>
    <name evidence="3" type="ORF">J6TS1_17960</name>
</gene>
<sequence length="46" mass="4840">MDELKKLDGSGVIVTAEGKEVDFVSRFFAPNAGVDEDPVTGSAHCT</sequence>
<evidence type="ECO:0000313" key="4">
    <source>
        <dbReference type="Proteomes" id="UP000680670"/>
    </source>
</evidence>
<reference evidence="3 4" key="1">
    <citation type="submission" date="2021-03" db="EMBL/GenBank/DDBJ databases">
        <title>Antimicrobial resistance genes in bacteria isolated from Japanese honey, and their potential for conferring macrolide and lincosamide resistance in the American foulbrood pathogen Paenibacillus larvae.</title>
        <authorList>
            <person name="Okamoto M."/>
            <person name="Kumagai M."/>
            <person name="Kanamori H."/>
            <person name="Takamatsu D."/>
        </authorList>
    </citation>
    <scope>NUCLEOTIDE SEQUENCE [LARGE SCALE GENOMIC DNA]</scope>
    <source>
        <strain evidence="3 4">J6TS1</strain>
    </source>
</reference>
<evidence type="ECO:0000313" key="3">
    <source>
        <dbReference type="EMBL" id="GIN95926.1"/>
    </source>
</evidence>
<accession>A0ABQ4KV61</accession>
<keyword evidence="4" id="KW-1185">Reference proteome</keyword>
<organism evidence="3 4">
    <name type="scientific">Siminovitchia terrae</name>
    <name type="common">Bacillus terrae</name>
    <dbReference type="NCBI Taxonomy" id="1914933"/>
    <lineage>
        <taxon>Bacteria</taxon>
        <taxon>Bacillati</taxon>
        <taxon>Bacillota</taxon>
        <taxon>Bacilli</taxon>
        <taxon>Bacillales</taxon>
        <taxon>Bacillaceae</taxon>
        <taxon>Siminovitchia</taxon>
    </lineage>
</organism>
<comment type="similarity">
    <text evidence="1">Belongs to the PhzF family.</text>
</comment>
<evidence type="ECO:0000256" key="2">
    <source>
        <dbReference type="ARBA" id="ARBA00023235"/>
    </source>
</evidence>
<dbReference type="SUPFAM" id="SSF54506">
    <property type="entry name" value="Diaminopimelate epimerase-like"/>
    <property type="match status" value="1"/>
</dbReference>
<name>A0ABQ4KV61_SIMTE</name>